<dbReference type="EMBL" id="FNFF01000002">
    <property type="protein sequence ID" value="SDJ74558.1"/>
    <property type="molecule type" value="Genomic_DNA"/>
</dbReference>
<dbReference type="InterPro" id="IPR018963">
    <property type="entry name" value="Mycophage_D29_Gp19"/>
</dbReference>
<dbReference type="RefSeq" id="WP_176953694.1">
    <property type="nucleotide sequence ID" value="NZ_FNFF01000002.1"/>
</dbReference>
<evidence type="ECO:0000313" key="2">
    <source>
        <dbReference type="Proteomes" id="UP000199155"/>
    </source>
</evidence>
<accession>A0A1G8W8F2</accession>
<dbReference type="STRING" id="417292.SAMN05421806_102303"/>
<dbReference type="Proteomes" id="UP000199155">
    <property type="component" value="Unassembled WGS sequence"/>
</dbReference>
<reference evidence="1 2" key="1">
    <citation type="submission" date="2016-10" db="EMBL/GenBank/DDBJ databases">
        <authorList>
            <person name="de Groot N.N."/>
        </authorList>
    </citation>
    <scope>NUCLEOTIDE SEQUENCE [LARGE SCALE GENOMIC DNA]</scope>
    <source>
        <strain evidence="1 2">CGMCC 4.5727</strain>
    </source>
</reference>
<organism evidence="1 2">
    <name type="scientific">Streptomyces indicus</name>
    <dbReference type="NCBI Taxonomy" id="417292"/>
    <lineage>
        <taxon>Bacteria</taxon>
        <taxon>Bacillati</taxon>
        <taxon>Actinomycetota</taxon>
        <taxon>Actinomycetes</taxon>
        <taxon>Kitasatosporales</taxon>
        <taxon>Streptomycetaceae</taxon>
        <taxon>Streptomyces</taxon>
    </lineage>
</organism>
<protein>
    <submittedName>
        <fullName evidence="1">Phage protein Gp19/Gp15/Gp42</fullName>
    </submittedName>
</protein>
<name>A0A1G8W8F2_9ACTN</name>
<evidence type="ECO:0000313" key="1">
    <source>
        <dbReference type="EMBL" id="SDJ74558.1"/>
    </source>
</evidence>
<proteinExistence type="predicted"/>
<dbReference type="Pfam" id="PF09355">
    <property type="entry name" value="Phage_Gp19"/>
    <property type="match status" value="1"/>
</dbReference>
<keyword evidence="2" id="KW-1185">Reference proteome</keyword>
<dbReference type="AlphaFoldDB" id="A0A1G8W8F2"/>
<sequence>MTATVEQVKALLPEGTDLGDPQIQALITQAETYLYARVPDLDRRIACGQVTQATVDFIEASMVARVARNPDGYRAETEGDYSYQLDSRAAAGFLTLLPDELIMLGIGRGAFTIAPANPPRRRHRHLPGPVWPPDWWRG</sequence>
<gene>
    <name evidence="1" type="ORF">SAMN05421806_102303</name>
</gene>